<feature type="compositionally biased region" description="Basic and acidic residues" evidence="1">
    <location>
        <begin position="152"/>
        <end position="178"/>
    </location>
</feature>
<dbReference type="OrthoDB" id="5848158at2759"/>
<reference evidence="2" key="2">
    <citation type="submission" date="2022-06" db="UniProtKB">
        <authorList>
            <consortium name="EnsemblMetazoa"/>
        </authorList>
    </citation>
    <scope>IDENTIFICATION</scope>
    <source>
        <strain evidence="2">PS312</strain>
    </source>
</reference>
<organism evidence="2 3">
    <name type="scientific">Pristionchus pacificus</name>
    <name type="common">Parasitic nematode worm</name>
    <dbReference type="NCBI Taxonomy" id="54126"/>
    <lineage>
        <taxon>Eukaryota</taxon>
        <taxon>Metazoa</taxon>
        <taxon>Ecdysozoa</taxon>
        <taxon>Nematoda</taxon>
        <taxon>Chromadorea</taxon>
        <taxon>Rhabditida</taxon>
        <taxon>Rhabditina</taxon>
        <taxon>Diplogasteromorpha</taxon>
        <taxon>Diplogasteroidea</taxon>
        <taxon>Neodiplogasteridae</taxon>
        <taxon>Pristionchus</taxon>
    </lineage>
</organism>
<protein>
    <submittedName>
        <fullName evidence="2">Uncharacterized protein</fullName>
    </submittedName>
</protein>
<feature type="region of interest" description="Disordered" evidence="1">
    <location>
        <begin position="290"/>
        <end position="322"/>
    </location>
</feature>
<keyword evidence="3" id="KW-1185">Reference proteome</keyword>
<name>A0A2A6C866_PRIPA</name>
<reference evidence="3" key="1">
    <citation type="journal article" date="2008" name="Nat. Genet.">
        <title>The Pristionchus pacificus genome provides a unique perspective on nematode lifestyle and parasitism.</title>
        <authorList>
            <person name="Dieterich C."/>
            <person name="Clifton S.W."/>
            <person name="Schuster L.N."/>
            <person name="Chinwalla A."/>
            <person name="Delehaunty K."/>
            <person name="Dinkelacker I."/>
            <person name="Fulton L."/>
            <person name="Fulton R."/>
            <person name="Godfrey J."/>
            <person name="Minx P."/>
            <person name="Mitreva M."/>
            <person name="Roeseler W."/>
            <person name="Tian H."/>
            <person name="Witte H."/>
            <person name="Yang S.P."/>
            <person name="Wilson R.K."/>
            <person name="Sommer R.J."/>
        </authorList>
    </citation>
    <scope>NUCLEOTIDE SEQUENCE [LARGE SCALE GENOMIC DNA]</scope>
    <source>
        <strain evidence="3">PS312</strain>
    </source>
</reference>
<evidence type="ECO:0000256" key="1">
    <source>
        <dbReference type="SAM" id="MobiDB-lite"/>
    </source>
</evidence>
<sequence length="443" mass="49446">MSGSHQSSACAWSDHSVSPSSSITKRSPSTPSTPRRPPLRRRRHQKAFEEHLRGNFTSFFWDAQIASMMSDDHSFSSNGSFYSDSDAEGEDRYCNVKDSLGTAGDSGVASTCSSASDRSSPLYTQILSTTRVPPLRRARSSSMLSSTITTKAGERQSQRRYLTKERRRGGTERRESPGPRKTPQRGTYQSASFHTSRASAKSVASTEGRYNVKKRKIYEDCNVSTAQSVASKRPCCWECFEATVEKERVNAGFPARTAYLPEPMAENHYENISFDASASDADASSAWVRGNRSRASRMSAGPAVPPRRKTREQDEEEEEALKSESDTYARLCSIEFSKLHAAESLFSQERLASLQKKIERLLLIKSEIDLSAKSLSEGEFAKATNQVVYRIERRLRAIEAYSQPQFKKITAELIALLASAEKKQKSKMDSFKRGIARAVKVIF</sequence>
<proteinExistence type="predicted"/>
<dbReference type="EnsemblMetazoa" id="PPA24065a.1">
    <property type="protein sequence ID" value="PPA24065a.1"/>
    <property type="gene ID" value="WBGene00113619"/>
</dbReference>
<gene>
    <name evidence="2" type="primary">WBGene00113619</name>
</gene>
<dbReference type="Proteomes" id="UP000005239">
    <property type="component" value="Unassembled WGS sequence"/>
</dbReference>
<evidence type="ECO:0000313" key="2">
    <source>
        <dbReference type="EnsemblMetazoa" id="PPA24065a.1"/>
    </source>
</evidence>
<accession>A0A8R1UGV4</accession>
<feature type="compositionally biased region" description="Low complexity" evidence="1">
    <location>
        <begin position="140"/>
        <end position="150"/>
    </location>
</feature>
<evidence type="ECO:0000313" key="3">
    <source>
        <dbReference type="Proteomes" id="UP000005239"/>
    </source>
</evidence>
<feature type="compositionally biased region" description="Polar residues" evidence="1">
    <location>
        <begin position="184"/>
        <end position="205"/>
    </location>
</feature>
<feature type="region of interest" description="Disordered" evidence="1">
    <location>
        <begin position="1"/>
        <end position="42"/>
    </location>
</feature>
<dbReference type="AlphaFoldDB" id="A0A2A6C866"/>
<feature type="compositionally biased region" description="Polar residues" evidence="1">
    <location>
        <begin position="1"/>
        <end position="10"/>
    </location>
</feature>
<accession>A0A2A6C866</accession>
<feature type="region of interest" description="Disordered" evidence="1">
    <location>
        <begin position="124"/>
        <end position="206"/>
    </location>
</feature>
<feature type="compositionally biased region" description="Low complexity" evidence="1">
    <location>
        <begin position="18"/>
        <end position="33"/>
    </location>
</feature>